<feature type="transmembrane region" description="Helical" evidence="2">
    <location>
        <begin position="35"/>
        <end position="54"/>
    </location>
</feature>
<keyword evidence="2" id="KW-0472">Membrane</keyword>
<dbReference type="PANTHER" id="PTHR30590">
    <property type="entry name" value="INNER MEMBRANE PROTEIN"/>
    <property type="match status" value="1"/>
</dbReference>
<feature type="transmembrane region" description="Helical" evidence="2">
    <location>
        <begin position="83"/>
        <end position="100"/>
    </location>
</feature>
<keyword evidence="5" id="KW-1185">Reference proteome</keyword>
<evidence type="ECO:0000313" key="5">
    <source>
        <dbReference type="Proteomes" id="UP000466535"/>
    </source>
</evidence>
<dbReference type="AlphaFoldDB" id="A0A6B0T223"/>
<feature type="transmembrane region" description="Helical" evidence="2">
    <location>
        <begin position="262"/>
        <end position="284"/>
    </location>
</feature>
<proteinExistence type="predicted"/>
<dbReference type="OrthoDB" id="268997at2157"/>
<feature type="compositionally biased region" description="Basic and acidic residues" evidence="1">
    <location>
        <begin position="8"/>
        <end position="22"/>
    </location>
</feature>
<evidence type="ECO:0000259" key="3">
    <source>
        <dbReference type="Pfam" id="PF04235"/>
    </source>
</evidence>
<dbReference type="RefSeq" id="WP_159764250.1">
    <property type="nucleotide sequence ID" value="NZ_WUUT01000004.1"/>
</dbReference>
<feature type="domain" description="DUF418" evidence="3">
    <location>
        <begin position="244"/>
        <end position="404"/>
    </location>
</feature>
<protein>
    <submittedName>
        <fullName evidence="4">DUF418 domain-containing protein</fullName>
    </submittedName>
</protein>
<dbReference type="Pfam" id="PF04235">
    <property type="entry name" value="DUF418"/>
    <property type="match status" value="1"/>
</dbReference>
<dbReference type="PANTHER" id="PTHR30590:SF2">
    <property type="entry name" value="INNER MEMBRANE PROTEIN"/>
    <property type="match status" value="1"/>
</dbReference>
<accession>A0A6B0T223</accession>
<feature type="transmembrane region" description="Helical" evidence="2">
    <location>
        <begin position="368"/>
        <end position="386"/>
    </location>
</feature>
<keyword evidence="2" id="KW-1133">Transmembrane helix</keyword>
<dbReference type="InterPro" id="IPR007349">
    <property type="entry name" value="DUF418"/>
</dbReference>
<evidence type="ECO:0000256" key="1">
    <source>
        <dbReference type="SAM" id="MobiDB-lite"/>
    </source>
</evidence>
<name>A0A6B0T223_9EURY</name>
<dbReference type="InterPro" id="IPR052529">
    <property type="entry name" value="Bact_Transport_Assoc"/>
</dbReference>
<reference evidence="4 5" key="1">
    <citation type="submission" date="2019-12" db="EMBL/GenBank/DDBJ databases">
        <title>Isolation and characterization of three novel carbon monoxide-oxidizing members of Halobacteria from salione crusts and soils.</title>
        <authorList>
            <person name="Myers M.R."/>
            <person name="King G.M."/>
        </authorList>
    </citation>
    <scope>NUCLEOTIDE SEQUENCE [LARGE SCALE GENOMIC DNA]</scope>
    <source>
        <strain evidence="4 5">WSH3</strain>
    </source>
</reference>
<organism evidence="4 5">
    <name type="scientific">Halovenus carboxidivorans</name>
    <dbReference type="NCBI Taxonomy" id="2692199"/>
    <lineage>
        <taxon>Archaea</taxon>
        <taxon>Methanobacteriati</taxon>
        <taxon>Methanobacteriota</taxon>
        <taxon>Stenosarchaea group</taxon>
        <taxon>Halobacteria</taxon>
        <taxon>Halobacteriales</taxon>
        <taxon>Haloarculaceae</taxon>
        <taxon>Halovenus</taxon>
    </lineage>
</organism>
<evidence type="ECO:0000256" key="2">
    <source>
        <dbReference type="SAM" id="Phobius"/>
    </source>
</evidence>
<feature type="transmembrane region" description="Helical" evidence="2">
    <location>
        <begin position="136"/>
        <end position="151"/>
    </location>
</feature>
<gene>
    <name evidence="4" type="ORF">GRX03_10950</name>
</gene>
<keyword evidence="2" id="KW-0812">Transmembrane</keyword>
<dbReference type="Proteomes" id="UP000466535">
    <property type="component" value="Unassembled WGS sequence"/>
</dbReference>
<evidence type="ECO:0000313" key="4">
    <source>
        <dbReference type="EMBL" id="MXR52114.1"/>
    </source>
</evidence>
<comment type="caution">
    <text evidence="4">The sequence shown here is derived from an EMBL/GenBank/DDBJ whole genome shotgun (WGS) entry which is preliminary data.</text>
</comment>
<feature type="transmembrane region" description="Helical" evidence="2">
    <location>
        <begin position="296"/>
        <end position="317"/>
    </location>
</feature>
<feature type="transmembrane region" description="Helical" evidence="2">
    <location>
        <begin position="337"/>
        <end position="356"/>
    </location>
</feature>
<feature type="transmembrane region" description="Helical" evidence="2">
    <location>
        <begin position="231"/>
        <end position="250"/>
    </location>
</feature>
<feature type="region of interest" description="Disordered" evidence="1">
    <location>
        <begin position="1"/>
        <end position="22"/>
    </location>
</feature>
<dbReference type="EMBL" id="WUUT01000004">
    <property type="protein sequence ID" value="MXR52114.1"/>
    <property type="molecule type" value="Genomic_DNA"/>
</dbReference>
<feature type="transmembrane region" description="Helical" evidence="2">
    <location>
        <begin position="112"/>
        <end position="130"/>
    </location>
</feature>
<feature type="transmembrane region" description="Helical" evidence="2">
    <location>
        <begin position="158"/>
        <end position="178"/>
    </location>
</feature>
<sequence length="407" mass="45148">MTAADTVGDDRADDPEPRPTAPDERIVSLDVLRGIAIFGILIINIQSFSLPSIARVNPTEYSYFSGADLWVWLGSHVFFEQKFIALFSVLFGAGIVLFMQSKQDAERSAIVLHYRRTAVLLLIGLAHAYLFWDGDILVVYAVCGSLAVLFWEESPKQLLAIGAVLIAIPTVLSIDAAFRIGLSATHDAWTAADGAIQAEIEAYQGSWLDGFEQRREEAIQAHTTQLLTSTAWRYTGLMLWGMAMYKSGLLTNDWSRRTYRRLILLGAAVGFAFVGAGLWIVFSYDWAGGAGVLNWSLNNIGALFVALAYASLVMYYCKGRSSGLLITVCQAVGRTALSNYLFQTVVATTIFYGYGLGLFGQLNRVEQLGVVVAIWVVQAILSVVWLRRFEYGPVEWLWRRGTYGDWR</sequence>